<dbReference type="EMBL" id="LSRP01000024">
    <property type="protein sequence ID" value="OJG00576.1"/>
    <property type="molecule type" value="Genomic_DNA"/>
</dbReference>
<evidence type="ECO:0000313" key="2">
    <source>
        <dbReference type="EMBL" id="OJG00576.1"/>
    </source>
</evidence>
<accession>A0A657LYX7</accession>
<comment type="caution">
    <text evidence="2">The sequence shown here is derived from an EMBL/GenBank/DDBJ whole genome shotgun (WGS) entry which is preliminary data.</text>
</comment>
<keyword evidence="3" id="KW-1185">Reference proteome</keyword>
<keyword evidence="1" id="KW-0472">Membrane</keyword>
<evidence type="ECO:0000256" key="1">
    <source>
        <dbReference type="SAM" id="Phobius"/>
    </source>
</evidence>
<protein>
    <submittedName>
        <fullName evidence="2">Uncharacterized protein</fullName>
    </submittedName>
</protein>
<name>A0A657LYX7_9HYPH</name>
<dbReference type="RefSeq" id="WP_071831399.1">
    <property type="nucleotide sequence ID" value="NZ_LSRP01000024.1"/>
</dbReference>
<dbReference type="OrthoDB" id="8375522at2"/>
<keyword evidence="1" id="KW-0812">Transmembrane</keyword>
<reference evidence="2 3" key="1">
    <citation type="submission" date="2016-02" db="EMBL/GenBank/DDBJ databases">
        <title>Genome sequencing of a beta-galactosidase producing bacteria Rhizobium sp. 59.</title>
        <authorList>
            <person name="Wang D."/>
            <person name="Kot W."/>
            <person name="Qin Y."/>
            <person name="Hansen L."/>
            <person name="Naqvi K."/>
            <person name="Rensing C."/>
        </authorList>
    </citation>
    <scope>NUCLEOTIDE SEQUENCE [LARGE SCALE GENOMIC DNA]</scope>
    <source>
        <strain evidence="2 3">59</strain>
    </source>
</reference>
<feature type="transmembrane region" description="Helical" evidence="1">
    <location>
        <begin position="7"/>
        <end position="32"/>
    </location>
</feature>
<gene>
    <name evidence="2" type="ORF">AX760_10445</name>
</gene>
<evidence type="ECO:0000313" key="3">
    <source>
        <dbReference type="Proteomes" id="UP000182661"/>
    </source>
</evidence>
<organism evidence="2 3">
    <name type="scientific">Pararhizobium antarcticum</name>
    <dbReference type="NCBI Taxonomy" id="1798805"/>
    <lineage>
        <taxon>Bacteria</taxon>
        <taxon>Pseudomonadati</taxon>
        <taxon>Pseudomonadota</taxon>
        <taxon>Alphaproteobacteria</taxon>
        <taxon>Hyphomicrobiales</taxon>
        <taxon>Rhizobiaceae</taxon>
        <taxon>Rhizobium/Agrobacterium group</taxon>
        <taxon>Pararhizobium</taxon>
    </lineage>
</organism>
<keyword evidence="1" id="KW-1133">Transmembrane helix</keyword>
<sequence length="64" mass="6988">MKTFKNIAGIVVILIGVVWMLQGANIIAGMAMSDNGEWLVLGAFLLVFGIGLLYENNRPTTRVH</sequence>
<dbReference type="Proteomes" id="UP000182661">
    <property type="component" value="Unassembled WGS sequence"/>
</dbReference>
<feature type="transmembrane region" description="Helical" evidence="1">
    <location>
        <begin position="38"/>
        <end position="54"/>
    </location>
</feature>
<dbReference type="AlphaFoldDB" id="A0A657LYX7"/>
<proteinExistence type="predicted"/>